<sequence length="177" mass="20081">MTETSSQLSEFGVILLFIITGIVFVLIGVGVAALLRPNRPNIEKLMVYECGEDAVGKAWVNMNARYYLTALIFVLFEVEVIYLFPIATVYGDHRLDAATQGAWTIFSLIEILIFITLLFIGLVYVWRKGYLDWNKPEVKADAFVSRVPKNLYEAINEKYAQPEKGLTFKGYIKKINA</sequence>
<keyword evidence="3 7" id="KW-0813">Transport</keyword>
<dbReference type="GO" id="GO:0030964">
    <property type="term" value="C:NADH dehydrogenase complex"/>
    <property type="evidence" value="ECO:0007669"/>
    <property type="project" value="TreeGrafter"/>
</dbReference>
<dbReference type="GO" id="GO:0048038">
    <property type="term" value="F:quinone binding"/>
    <property type="evidence" value="ECO:0007669"/>
    <property type="project" value="UniProtKB-KW"/>
</dbReference>
<keyword evidence="7 8" id="KW-0874">Quinone</keyword>
<proteinExistence type="inferred from homology"/>
<evidence type="ECO:0000256" key="8">
    <source>
        <dbReference type="RuleBase" id="RU003639"/>
    </source>
</evidence>
<evidence type="ECO:0000256" key="1">
    <source>
        <dbReference type="ARBA" id="ARBA00004141"/>
    </source>
</evidence>
<keyword evidence="4 7" id="KW-0812">Transmembrane</keyword>
<gene>
    <name evidence="9" type="primary">nuoI</name>
    <name evidence="7" type="synonym">nuoA</name>
    <name evidence="9" type="ordered locus">CHU_0509</name>
</gene>
<dbReference type="EC" id="7.1.1.-" evidence="7"/>
<dbReference type="GO" id="GO:0008137">
    <property type="term" value="F:NADH dehydrogenase (ubiquinone) activity"/>
    <property type="evidence" value="ECO:0007669"/>
    <property type="project" value="InterPro"/>
</dbReference>
<evidence type="ECO:0000313" key="10">
    <source>
        <dbReference type="Proteomes" id="UP000001822"/>
    </source>
</evidence>
<dbReference type="GO" id="GO:0050136">
    <property type="term" value="F:NADH dehydrogenase (quinone) (non-electrogenic) activity"/>
    <property type="evidence" value="ECO:0007669"/>
    <property type="project" value="UniProtKB-UniRule"/>
</dbReference>
<keyword evidence="6 7" id="KW-0472">Membrane</keyword>
<evidence type="ECO:0000256" key="3">
    <source>
        <dbReference type="ARBA" id="ARBA00022448"/>
    </source>
</evidence>
<dbReference type="Gene3D" id="1.20.58.1610">
    <property type="entry name" value="NADH:ubiquinone/plastoquinone oxidoreductase, chain 3"/>
    <property type="match status" value="1"/>
</dbReference>
<dbReference type="PANTHER" id="PTHR11058:SF9">
    <property type="entry name" value="NADH-UBIQUINONE OXIDOREDUCTASE CHAIN 3"/>
    <property type="match status" value="1"/>
</dbReference>
<keyword evidence="9" id="KW-0560">Oxidoreductase</keyword>
<keyword evidence="7" id="KW-1278">Translocase</keyword>
<reference evidence="9 10" key="1">
    <citation type="journal article" date="2007" name="Appl. Environ. Microbiol.">
        <title>Genome sequence of the cellulolytic gliding bacterium Cytophaga hutchinsonii.</title>
        <authorList>
            <person name="Xie G."/>
            <person name="Bruce D.C."/>
            <person name="Challacombe J.F."/>
            <person name="Chertkov O."/>
            <person name="Detter J.C."/>
            <person name="Gilna P."/>
            <person name="Han C.S."/>
            <person name="Lucas S."/>
            <person name="Misra M."/>
            <person name="Myers G.L."/>
            <person name="Richardson P."/>
            <person name="Tapia R."/>
            <person name="Thayer N."/>
            <person name="Thompson L.S."/>
            <person name="Brettin T.S."/>
            <person name="Henrissat B."/>
            <person name="Wilson D.B."/>
            <person name="McBride M.J."/>
        </authorList>
    </citation>
    <scope>NUCLEOTIDE SEQUENCE [LARGE SCALE GENOMIC DNA]</scope>
    <source>
        <strain evidence="10">ATCC 33406 / DSM 1761 / CIP 103989 / NBRC 15051 / NCIMB 9469 / D465</strain>
    </source>
</reference>
<dbReference type="KEGG" id="chu:CHU_0509"/>
<evidence type="ECO:0000313" key="9">
    <source>
        <dbReference type="EMBL" id="ABG57797.1"/>
    </source>
</evidence>
<dbReference type="HAMAP" id="MF_01394">
    <property type="entry name" value="NDH1_NuoA"/>
    <property type="match status" value="1"/>
</dbReference>
<keyword evidence="10" id="KW-1185">Reference proteome</keyword>
<dbReference type="GO" id="GO:0005886">
    <property type="term" value="C:plasma membrane"/>
    <property type="evidence" value="ECO:0007669"/>
    <property type="project" value="UniProtKB-SubCell"/>
</dbReference>
<evidence type="ECO:0000256" key="5">
    <source>
        <dbReference type="ARBA" id="ARBA00022989"/>
    </source>
</evidence>
<keyword evidence="7" id="KW-0997">Cell inner membrane</keyword>
<dbReference type="InterPro" id="IPR038430">
    <property type="entry name" value="NDAH_ubi_oxred_su3_sf"/>
</dbReference>
<comment type="function">
    <text evidence="7">NDH-1 shuttles electrons from NADH, via FMN and iron-sulfur (Fe-S) centers, to quinones in the respiratory chain. The immediate electron acceptor for the enzyme in this species is believed to be a menaquinone. Couples the redox reaction to proton translocation (for every two electrons transferred, four hydrogen ions are translocated across the cytoplasmic membrane), and thus conserves the redox energy in a proton gradient.</text>
</comment>
<comment type="subunit">
    <text evidence="7">NDH-1 is composed of 14 different subunits. Subunits NuoA, H, J, K, L, M, N constitute the membrane sector of the complex.</text>
</comment>
<organism evidence="9 10">
    <name type="scientific">Cytophaga hutchinsonii (strain ATCC 33406 / DSM 1761 / CIP 103989 / NBRC 15051 / NCIMB 9469 / D465)</name>
    <dbReference type="NCBI Taxonomy" id="269798"/>
    <lineage>
        <taxon>Bacteria</taxon>
        <taxon>Pseudomonadati</taxon>
        <taxon>Bacteroidota</taxon>
        <taxon>Cytophagia</taxon>
        <taxon>Cytophagales</taxon>
        <taxon>Cytophagaceae</taxon>
        <taxon>Cytophaga</taxon>
    </lineage>
</organism>
<dbReference type="PANTHER" id="PTHR11058">
    <property type="entry name" value="NADH-UBIQUINONE OXIDOREDUCTASE CHAIN 3"/>
    <property type="match status" value="1"/>
</dbReference>
<keyword evidence="7" id="KW-1003">Cell membrane</keyword>
<keyword evidence="5 7" id="KW-1133">Transmembrane helix</keyword>
<dbReference type="Proteomes" id="UP000001822">
    <property type="component" value="Chromosome"/>
</dbReference>
<dbReference type="EMBL" id="CP000383">
    <property type="protein sequence ID" value="ABG57797.1"/>
    <property type="molecule type" value="Genomic_DNA"/>
</dbReference>
<keyword evidence="7 8" id="KW-0520">NAD</keyword>
<evidence type="ECO:0000256" key="4">
    <source>
        <dbReference type="ARBA" id="ARBA00022692"/>
    </source>
</evidence>
<accession>A0A6N4SND6</accession>
<feature type="transmembrane region" description="Helical" evidence="7">
    <location>
        <begin position="12"/>
        <end position="35"/>
    </location>
</feature>
<comment type="catalytic activity">
    <reaction evidence="7 8">
        <text>a quinone + NADH + 5 H(+)(in) = a quinol + NAD(+) + 4 H(+)(out)</text>
        <dbReference type="Rhea" id="RHEA:57888"/>
        <dbReference type="ChEBI" id="CHEBI:15378"/>
        <dbReference type="ChEBI" id="CHEBI:24646"/>
        <dbReference type="ChEBI" id="CHEBI:57540"/>
        <dbReference type="ChEBI" id="CHEBI:57945"/>
        <dbReference type="ChEBI" id="CHEBI:132124"/>
    </reaction>
</comment>
<evidence type="ECO:0000256" key="6">
    <source>
        <dbReference type="ARBA" id="ARBA00023136"/>
    </source>
</evidence>
<protein>
    <recommendedName>
        <fullName evidence="7">NADH-quinone oxidoreductase subunit A</fullName>
        <ecNumber evidence="7">7.1.1.-</ecNumber>
    </recommendedName>
    <alternativeName>
        <fullName evidence="7">NADH dehydrogenase I subunit A</fullName>
    </alternativeName>
    <alternativeName>
        <fullName evidence="7">NDH-1 subunit A</fullName>
    </alternativeName>
    <alternativeName>
        <fullName evidence="7">NUO1</fullName>
    </alternativeName>
</protein>
<dbReference type="InterPro" id="IPR000440">
    <property type="entry name" value="NADH_UbQ/plastoQ_OxRdtase_su3"/>
</dbReference>
<evidence type="ECO:0000256" key="2">
    <source>
        <dbReference type="ARBA" id="ARBA00008472"/>
    </source>
</evidence>
<dbReference type="AlphaFoldDB" id="A0A6N4SND6"/>
<comment type="subcellular location">
    <subcellularLocation>
        <location evidence="7">Cell inner membrane</location>
        <topology evidence="7">Multi-pass membrane protein</topology>
    </subcellularLocation>
    <subcellularLocation>
        <location evidence="8">Cell membrane</location>
        <topology evidence="8">Multi-pass membrane protein</topology>
    </subcellularLocation>
    <subcellularLocation>
        <location evidence="1">Membrane</location>
        <topology evidence="1">Multi-pass membrane protein</topology>
    </subcellularLocation>
</comment>
<dbReference type="RefSeq" id="WP_011583913.1">
    <property type="nucleotide sequence ID" value="NC_008255.1"/>
</dbReference>
<feature type="transmembrane region" description="Helical" evidence="7">
    <location>
        <begin position="102"/>
        <end position="126"/>
    </location>
</feature>
<feature type="transmembrane region" description="Helical" evidence="7">
    <location>
        <begin position="66"/>
        <end position="90"/>
    </location>
</feature>
<dbReference type="Pfam" id="PF00507">
    <property type="entry name" value="Oxidored_q4"/>
    <property type="match status" value="1"/>
</dbReference>
<name>A0A6N4SND6_CYTH3</name>
<dbReference type="OrthoDB" id="9791970at2"/>
<comment type="similarity">
    <text evidence="2 7 8">Belongs to the complex I subunit 3 family.</text>
</comment>
<dbReference type="InterPro" id="IPR023043">
    <property type="entry name" value="NAD(P)H_OxRDtase_bac/plastid"/>
</dbReference>
<evidence type="ECO:0000256" key="7">
    <source>
        <dbReference type="HAMAP-Rule" id="MF_01394"/>
    </source>
</evidence>